<dbReference type="InterPro" id="IPR036640">
    <property type="entry name" value="ABC1_TM_sf"/>
</dbReference>
<dbReference type="Gene3D" id="1.20.1560.10">
    <property type="entry name" value="ABC transporter type 1, transmembrane domain"/>
    <property type="match status" value="1"/>
</dbReference>
<evidence type="ECO:0000256" key="1">
    <source>
        <dbReference type="ARBA" id="ARBA00022692"/>
    </source>
</evidence>
<keyword evidence="2" id="KW-1133">Transmembrane helix</keyword>
<evidence type="ECO:0000256" key="2">
    <source>
        <dbReference type="ARBA" id="ARBA00022989"/>
    </source>
</evidence>
<keyword evidence="1" id="KW-0812">Transmembrane</keyword>
<dbReference type="SUPFAM" id="SSF90123">
    <property type="entry name" value="ABC transporter transmembrane region"/>
    <property type="match status" value="1"/>
</dbReference>
<keyword evidence="3" id="KW-0472">Membrane</keyword>
<dbReference type="EMBL" id="UZAI01001092">
    <property type="protein sequence ID" value="VDO58856.1"/>
    <property type="molecule type" value="Genomic_DNA"/>
</dbReference>
<dbReference type="STRING" id="48269.A0A183LIR9"/>
<dbReference type="Proteomes" id="UP000277204">
    <property type="component" value="Unassembled WGS sequence"/>
</dbReference>
<protein>
    <submittedName>
        <fullName evidence="4">Uncharacterized protein</fullName>
    </submittedName>
</protein>
<evidence type="ECO:0000313" key="4">
    <source>
        <dbReference type="EMBL" id="VDO58856.1"/>
    </source>
</evidence>
<dbReference type="AlphaFoldDB" id="A0A183LIR9"/>
<evidence type="ECO:0000313" key="5">
    <source>
        <dbReference type="Proteomes" id="UP000277204"/>
    </source>
</evidence>
<reference evidence="4 5" key="1">
    <citation type="submission" date="2018-11" db="EMBL/GenBank/DDBJ databases">
        <authorList>
            <consortium name="Pathogen Informatics"/>
        </authorList>
    </citation>
    <scope>NUCLEOTIDE SEQUENCE [LARGE SCALE GENOMIC DNA]</scope>
    <source>
        <strain evidence="4 5">Zambia</strain>
    </source>
</reference>
<name>A0A183LIR9_9TREM</name>
<accession>A0A183LIR9</accession>
<sequence>MDRGTASISNILSYLVFNIIPTVLDIIIGVVYFVTAFNIWYGLLVFVTMLIYLIRIIIGEPKTKKNRRCRIFGIKKRFDNDLYRLQTTSRDGQKSRNKDRASITVINENNFIQFKVR</sequence>
<evidence type="ECO:0000256" key="3">
    <source>
        <dbReference type="ARBA" id="ARBA00023136"/>
    </source>
</evidence>
<dbReference type="GO" id="GO:0005524">
    <property type="term" value="F:ATP binding"/>
    <property type="evidence" value="ECO:0007669"/>
    <property type="project" value="InterPro"/>
</dbReference>
<gene>
    <name evidence="4" type="ORF">SMRZ_LOCUS3694</name>
</gene>
<proteinExistence type="predicted"/>
<organism evidence="4 5">
    <name type="scientific">Schistosoma margrebowiei</name>
    <dbReference type="NCBI Taxonomy" id="48269"/>
    <lineage>
        <taxon>Eukaryota</taxon>
        <taxon>Metazoa</taxon>
        <taxon>Spiralia</taxon>
        <taxon>Lophotrochozoa</taxon>
        <taxon>Platyhelminthes</taxon>
        <taxon>Trematoda</taxon>
        <taxon>Digenea</taxon>
        <taxon>Strigeidida</taxon>
        <taxon>Schistosomatoidea</taxon>
        <taxon>Schistosomatidae</taxon>
        <taxon>Schistosoma</taxon>
    </lineage>
</organism>
<keyword evidence="5" id="KW-1185">Reference proteome</keyword>
<dbReference type="GO" id="GO:0016020">
    <property type="term" value="C:membrane"/>
    <property type="evidence" value="ECO:0007669"/>
    <property type="project" value="InterPro"/>
</dbReference>